<feature type="transmembrane region" description="Helical" evidence="5">
    <location>
        <begin position="336"/>
        <end position="356"/>
    </location>
</feature>
<keyword evidence="4 5" id="KW-0472">Membrane</keyword>
<accession>A0A832A0D4</accession>
<comment type="caution">
    <text evidence="7">The sequence shown here is derived from an EMBL/GenBank/DDBJ whole genome shotgun (WGS) entry which is preliminary data.</text>
</comment>
<proteinExistence type="inferred from homology"/>
<organism evidence="7">
    <name type="scientific">Desulfacinum infernum</name>
    <dbReference type="NCBI Taxonomy" id="35837"/>
    <lineage>
        <taxon>Bacteria</taxon>
        <taxon>Pseudomonadati</taxon>
        <taxon>Thermodesulfobacteriota</taxon>
        <taxon>Syntrophobacteria</taxon>
        <taxon>Syntrophobacterales</taxon>
        <taxon>Syntrophobacteraceae</taxon>
        <taxon>Desulfacinum</taxon>
    </lineage>
</organism>
<comment type="similarity">
    <text evidence="5 6">Belongs to the complex I subunit 1 family.</text>
</comment>
<dbReference type="HAMAP" id="MF_01350">
    <property type="entry name" value="NDH1_NuoH"/>
    <property type="match status" value="1"/>
</dbReference>
<keyword evidence="5" id="KW-1003">Cell membrane</keyword>
<feature type="transmembrane region" description="Helical" evidence="5">
    <location>
        <begin position="124"/>
        <end position="144"/>
    </location>
</feature>
<sequence length="357" mass="39808">MLADLIESLAKIVFIFTVNVGVFAPILGWVERKQSAVMQDRIGANRADILGFTAIGLFHSLADALKLLTKEDFVPANANKFFHTLAPFIALVPAIAAFAIIPFGGRYELFGHEINLVIADLDVGILYVFALAGLATYGTVLAGWSSRSNWSLLGGLRASAQMLSYEVAMGFSIIGIIIVYGSLRLTDIGAMQEDFFRWGIFLQPVGFIIYMTCAIAENKRIPFDIPEAESELVAGYFTEYSGMKFVMFWMAEFLEMVTISAIVTTLFFGAWHIPFVTDAMLLSWFQFAGPNGAAALAMLVNIVVFFTKVSFFIWLQMTIRWTLPRFRYDQVMRMCWKMLLPLSLINLSITGLVVLLL</sequence>
<feature type="transmembrane region" description="Helical" evidence="5">
    <location>
        <begin position="49"/>
        <end position="69"/>
    </location>
</feature>
<protein>
    <recommendedName>
        <fullName evidence="5">NADH-quinone oxidoreductase subunit H</fullName>
        <ecNumber evidence="5">7.1.1.-</ecNumber>
    </recommendedName>
    <alternativeName>
        <fullName evidence="5">NADH dehydrogenase I subunit H</fullName>
    </alternativeName>
    <alternativeName>
        <fullName evidence="5">NDH-1 subunit H</fullName>
    </alternativeName>
</protein>
<feature type="transmembrane region" description="Helical" evidence="5">
    <location>
        <begin position="293"/>
        <end position="315"/>
    </location>
</feature>
<dbReference type="GO" id="GO:0009060">
    <property type="term" value="P:aerobic respiration"/>
    <property type="evidence" value="ECO:0007669"/>
    <property type="project" value="TreeGrafter"/>
</dbReference>
<keyword evidence="5" id="KW-0874">Quinone</keyword>
<name>A0A832A0D4_9BACT</name>
<dbReference type="PANTHER" id="PTHR11432:SF3">
    <property type="entry name" value="NADH-UBIQUINONE OXIDOREDUCTASE CHAIN 1"/>
    <property type="match status" value="1"/>
</dbReference>
<evidence type="ECO:0000313" key="7">
    <source>
        <dbReference type="EMBL" id="HFK96198.1"/>
    </source>
</evidence>
<keyword evidence="3 5" id="KW-1133">Transmembrane helix</keyword>
<keyword evidence="5" id="KW-1278">Translocase</keyword>
<reference evidence="7" key="1">
    <citation type="journal article" date="2020" name="mSystems">
        <title>Genome- and Community-Level Interaction Insights into Carbon Utilization and Element Cycling Functions of Hydrothermarchaeota in Hydrothermal Sediment.</title>
        <authorList>
            <person name="Zhou Z."/>
            <person name="Liu Y."/>
            <person name="Xu W."/>
            <person name="Pan J."/>
            <person name="Luo Z.H."/>
            <person name="Li M."/>
        </authorList>
    </citation>
    <scope>NUCLEOTIDE SEQUENCE [LARGE SCALE GENOMIC DNA]</scope>
    <source>
        <strain evidence="7">SpSt-456</strain>
    </source>
</reference>
<evidence type="ECO:0000256" key="4">
    <source>
        <dbReference type="ARBA" id="ARBA00023136"/>
    </source>
</evidence>
<feature type="transmembrane region" description="Helical" evidence="5">
    <location>
        <begin position="165"/>
        <end position="183"/>
    </location>
</feature>
<comment type="subcellular location">
    <subcellularLocation>
        <location evidence="5 6">Cell membrane</location>
        <topology evidence="5 6">Multi-pass membrane protein</topology>
    </subcellularLocation>
    <subcellularLocation>
        <location evidence="1">Membrane</location>
        <topology evidence="1">Multi-pass membrane protein</topology>
    </subcellularLocation>
</comment>
<comment type="function">
    <text evidence="5">NDH-1 shuttles electrons from NADH, via FMN and iron-sulfur (Fe-S) centers, to quinones in the respiratory chain. The immediate electron acceptor for the enzyme in this species is believed to be ubiquinone. Couples the redox reaction to proton translocation (for every two electrons transferred, four hydrogen ions are translocated across the cytoplasmic membrane), and thus conserves the redox energy in a proton gradient. This subunit may bind ubiquinone.</text>
</comment>
<evidence type="ECO:0000256" key="2">
    <source>
        <dbReference type="ARBA" id="ARBA00022692"/>
    </source>
</evidence>
<evidence type="ECO:0000256" key="3">
    <source>
        <dbReference type="ARBA" id="ARBA00022989"/>
    </source>
</evidence>
<evidence type="ECO:0000256" key="5">
    <source>
        <dbReference type="HAMAP-Rule" id="MF_01350"/>
    </source>
</evidence>
<evidence type="ECO:0000256" key="1">
    <source>
        <dbReference type="ARBA" id="ARBA00004141"/>
    </source>
</evidence>
<dbReference type="GO" id="GO:0003954">
    <property type="term" value="F:NADH dehydrogenase activity"/>
    <property type="evidence" value="ECO:0007669"/>
    <property type="project" value="TreeGrafter"/>
</dbReference>
<dbReference type="GO" id="GO:0048038">
    <property type="term" value="F:quinone binding"/>
    <property type="evidence" value="ECO:0007669"/>
    <property type="project" value="UniProtKB-KW"/>
</dbReference>
<dbReference type="EC" id="7.1.1.-" evidence="5"/>
<gene>
    <name evidence="5 7" type="primary">nuoH</name>
    <name evidence="7" type="ORF">ENS06_02605</name>
</gene>
<keyword evidence="2 5" id="KW-0812">Transmembrane</keyword>
<feature type="transmembrane region" description="Helical" evidence="5">
    <location>
        <begin position="195"/>
        <end position="216"/>
    </location>
</feature>
<dbReference type="Pfam" id="PF00146">
    <property type="entry name" value="NADHdh"/>
    <property type="match status" value="1"/>
</dbReference>
<dbReference type="GO" id="GO:0005886">
    <property type="term" value="C:plasma membrane"/>
    <property type="evidence" value="ECO:0007669"/>
    <property type="project" value="UniProtKB-SubCell"/>
</dbReference>
<keyword evidence="7" id="KW-0560">Oxidoreductase</keyword>
<dbReference type="AlphaFoldDB" id="A0A832A0D4"/>
<feature type="transmembrane region" description="Helical" evidence="5">
    <location>
        <begin position="253"/>
        <end position="273"/>
    </location>
</feature>
<dbReference type="NCBIfam" id="NF004741">
    <property type="entry name" value="PRK06076.1-2"/>
    <property type="match status" value="1"/>
</dbReference>
<dbReference type="PANTHER" id="PTHR11432">
    <property type="entry name" value="NADH DEHYDROGENASE SUBUNIT 1"/>
    <property type="match status" value="1"/>
</dbReference>
<keyword evidence="5" id="KW-0830">Ubiquinone</keyword>
<dbReference type="InterPro" id="IPR018086">
    <property type="entry name" value="NADH_UbQ_OxRdtase_su1_CS"/>
</dbReference>
<feature type="transmembrane region" description="Helical" evidence="5">
    <location>
        <begin position="81"/>
        <end position="104"/>
    </location>
</feature>
<dbReference type="GO" id="GO:0016655">
    <property type="term" value="F:oxidoreductase activity, acting on NAD(P)H, quinone or similar compound as acceptor"/>
    <property type="evidence" value="ECO:0007669"/>
    <property type="project" value="UniProtKB-UniRule"/>
</dbReference>
<comment type="subunit">
    <text evidence="5">NDH-1 is composed of 14 different subunits. Subunits NuoA, H, J, K, L, M, N constitute the membrane sector of the complex.</text>
</comment>
<comment type="catalytic activity">
    <reaction evidence="5">
        <text>a quinone + NADH + 5 H(+)(in) = a quinol + NAD(+) + 4 H(+)(out)</text>
        <dbReference type="Rhea" id="RHEA:57888"/>
        <dbReference type="ChEBI" id="CHEBI:15378"/>
        <dbReference type="ChEBI" id="CHEBI:24646"/>
        <dbReference type="ChEBI" id="CHEBI:57540"/>
        <dbReference type="ChEBI" id="CHEBI:57945"/>
        <dbReference type="ChEBI" id="CHEBI:132124"/>
    </reaction>
</comment>
<dbReference type="EMBL" id="DSTK01000010">
    <property type="protein sequence ID" value="HFK96198.1"/>
    <property type="molecule type" value="Genomic_DNA"/>
</dbReference>
<keyword evidence="5 6" id="KW-0520">NAD</keyword>
<feature type="transmembrane region" description="Helical" evidence="5">
    <location>
        <begin position="12"/>
        <end position="29"/>
    </location>
</feature>
<dbReference type="InterPro" id="IPR001694">
    <property type="entry name" value="NADH_UbQ_OxRdtase_su1/FPO"/>
</dbReference>
<evidence type="ECO:0000256" key="6">
    <source>
        <dbReference type="RuleBase" id="RU000471"/>
    </source>
</evidence>
<dbReference type="PROSITE" id="PS00668">
    <property type="entry name" value="COMPLEX1_ND1_2"/>
    <property type="match status" value="1"/>
</dbReference>